<keyword evidence="4" id="KW-0862">Zinc</keyword>
<feature type="compositionally biased region" description="Acidic residues" evidence="6">
    <location>
        <begin position="262"/>
        <end position="278"/>
    </location>
</feature>
<accession>A0AAV8TWC9</accession>
<feature type="region of interest" description="Disordered" evidence="6">
    <location>
        <begin position="32"/>
        <end position="51"/>
    </location>
</feature>
<keyword evidence="2" id="KW-0479">Metal-binding</keyword>
<dbReference type="InterPro" id="IPR004330">
    <property type="entry name" value="FAR1_DNA_bnd_dom"/>
</dbReference>
<dbReference type="Proteomes" id="UP001159364">
    <property type="component" value="Linkage Group LG03"/>
</dbReference>
<evidence type="ECO:0000256" key="2">
    <source>
        <dbReference type="ARBA" id="ARBA00022723"/>
    </source>
</evidence>
<evidence type="ECO:0000313" key="9">
    <source>
        <dbReference type="Proteomes" id="UP001159364"/>
    </source>
</evidence>
<gene>
    <name evidence="8" type="ORF">K2173_014971</name>
</gene>
<dbReference type="Pfam" id="PF10551">
    <property type="entry name" value="MULE"/>
    <property type="match status" value="1"/>
</dbReference>
<feature type="compositionally biased region" description="Polar residues" evidence="6">
    <location>
        <begin position="32"/>
        <end position="44"/>
    </location>
</feature>
<evidence type="ECO:0000256" key="4">
    <source>
        <dbReference type="ARBA" id="ARBA00022833"/>
    </source>
</evidence>
<feature type="compositionally biased region" description="Polar residues" evidence="6">
    <location>
        <begin position="251"/>
        <end position="261"/>
    </location>
</feature>
<dbReference type="PANTHER" id="PTHR31669">
    <property type="entry name" value="PROTEIN FAR1-RELATED SEQUENCE 10-RELATED"/>
    <property type="match status" value="1"/>
</dbReference>
<dbReference type="InterPro" id="IPR007527">
    <property type="entry name" value="Znf_SWIM"/>
</dbReference>
<dbReference type="InterPro" id="IPR006564">
    <property type="entry name" value="Znf_PMZ"/>
</dbReference>
<dbReference type="Pfam" id="PF03101">
    <property type="entry name" value="FAR1"/>
    <property type="match status" value="1"/>
</dbReference>
<evidence type="ECO:0000256" key="3">
    <source>
        <dbReference type="ARBA" id="ARBA00022771"/>
    </source>
</evidence>
<dbReference type="InterPro" id="IPR018289">
    <property type="entry name" value="MULE_transposase_dom"/>
</dbReference>
<keyword evidence="3 5" id="KW-0863">Zinc-finger</keyword>
<feature type="region of interest" description="Disordered" evidence="6">
    <location>
        <begin position="1"/>
        <end position="20"/>
    </location>
</feature>
<reference evidence="8 9" key="1">
    <citation type="submission" date="2021-09" db="EMBL/GenBank/DDBJ databases">
        <title>Genomic insights and catalytic innovation underlie evolution of tropane alkaloids biosynthesis.</title>
        <authorList>
            <person name="Wang Y.-J."/>
            <person name="Tian T."/>
            <person name="Huang J.-P."/>
            <person name="Huang S.-X."/>
        </authorList>
    </citation>
    <scope>NUCLEOTIDE SEQUENCE [LARGE SCALE GENOMIC DNA]</scope>
    <source>
        <strain evidence="8">KIB-2018</strain>
        <tissue evidence="8">Leaf</tissue>
    </source>
</reference>
<dbReference type="GO" id="GO:0006355">
    <property type="term" value="P:regulation of DNA-templated transcription"/>
    <property type="evidence" value="ECO:0007669"/>
    <property type="project" value="InterPro"/>
</dbReference>
<proteinExistence type="inferred from homology"/>
<dbReference type="PROSITE" id="PS50966">
    <property type="entry name" value="ZF_SWIM"/>
    <property type="match status" value="1"/>
</dbReference>
<dbReference type="AlphaFoldDB" id="A0AAV8TWC9"/>
<sequence length="1010" mass="113809">MANEADRFNRGTSPITSSDHRPASLLSVIFRTDQSGPKDTQPHNLGTPLMSFHDQFDSQLEQVSSVDQPCGIGSGTAPTSSALSNSLFSHNPGSEQSFNDYQLDFLDNSWMFVNSDVPDSYRDPSEMGMMMNQHVNMKQPEDESLFPLESGGEFAMPERSNSCDINKFSGTADALATPWLNPGPGYVQNALTDSMYSSQSSVNLSSSVMDVSNSGNANSVVVDNWFESSAAQNTASELRHVEKRKGKMSVDNISDRSSSTETDCDEANSAESNGDEGNFELPVQVVESRQNTICHEPTVGMVFPSEAEAYGFYTKYASRIGFKVRKGKVTKGRDGSIKTRCFYCSRQEFRMQRNKTPRYTRRQTRTGCLAMIKLKVKGQWVISVAKLDHNHELEHSGGRKSSDSCAYTSETHSVWTTNEVGTAKNDEVARCEVASSRNDCNYLGDKKLTSIEPNDCQSLLNYLGHLQTRDPAFFYTVQIDGANRIANFFWTDGRSRMDYDCFRDVLVLGTSLRIKEYDMICMPFLGLNHHHQYILFGCAFLLDQSVESFIWSIESFLKAMGQKQPMTVFSDDNQAVANAIKLVLPETQHCLGTWYIHQNAAEHLYDSYRQSGFASVFSKCVFDCQSRGEFESHWESMVNKYELGNNHWLSTLYTQRNRWSHLYIEKTFFAGIQSIQFAKSIINIFQIITGESMSLQNIAKHYEKLAKEMRNQELYEDCQCIESIPRGEVEKQAAEMYTPTMFRTFQEEFFRSSYVVIEERSNDGTIGTFKLIEREKGEYIVTYNVLDSTVECTCGKFQSIGILCSHALRVLNCKNVFYIPHPYILKRWRKDCKATVALGGNVGTQSIMPDRSLNLYASELRLKASNIITKSTPKEGLLKQFEGLLKQFETYLDKAAEELDKVLKLNPAEDLSQKHDQVGDANTKHQFEVLRGGDQEASGSIRPFVKNCTGATMASNATRYQHDGINMQMGNSQISKPPSMPVSNYQSGSICLNMYQAEPHQMTQIPGFDP</sequence>
<name>A0AAV8TWC9_9ROSI</name>
<feature type="domain" description="SWIM-type" evidence="7">
    <location>
        <begin position="779"/>
        <end position="815"/>
    </location>
</feature>
<dbReference type="PANTHER" id="PTHR31669:SF282">
    <property type="entry name" value="PROTEIN FAR1-RELATED SEQUENCE"/>
    <property type="match status" value="1"/>
</dbReference>
<evidence type="ECO:0000259" key="7">
    <source>
        <dbReference type="PROSITE" id="PS50966"/>
    </source>
</evidence>
<dbReference type="Pfam" id="PF04434">
    <property type="entry name" value="SWIM"/>
    <property type="match status" value="1"/>
</dbReference>
<dbReference type="InterPro" id="IPR031052">
    <property type="entry name" value="FHY3/FAR1"/>
</dbReference>
<dbReference type="GO" id="GO:0008270">
    <property type="term" value="F:zinc ion binding"/>
    <property type="evidence" value="ECO:0007669"/>
    <property type="project" value="UniProtKB-KW"/>
</dbReference>
<evidence type="ECO:0000313" key="8">
    <source>
        <dbReference type="EMBL" id="KAJ8770359.1"/>
    </source>
</evidence>
<feature type="region of interest" description="Disordered" evidence="6">
    <location>
        <begin position="236"/>
        <end position="278"/>
    </location>
</feature>
<organism evidence="8 9">
    <name type="scientific">Erythroxylum novogranatense</name>
    <dbReference type="NCBI Taxonomy" id="1862640"/>
    <lineage>
        <taxon>Eukaryota</taxon>
        <taxon>Viridiplantae</taxon>
        <taxon>Streptophyta</taxon>
        <taxon>Embryophyta</taxon>
        <taxon>Tracheophyta</taxon>
        <taxon>Spermatophyta</taxon>
        <taxon>Magnoliopsida</taxon>
        <taxon>eudicotyledons</taxon>
        <taxon>Gunneridae</taxon>
        <taxon>Pentapetalae</taxon>
        <taxon>rosids</taxon>
        <taxon>fabids</taxon>
        <taxon>Malpighiales</taxon>
        <taxon>Erythroxylaceae</taxon>
        <taxon>Erythroxylum</taxon>
    </lineage>
</organism>
<comment type="similarity">
    <text evidence="1">Belongs to the FHY3/FAR1 family.</text>
</comment>
<evidence type="ECO:0000256" key="1">
    <source>
        <dbReference type="ARBA" id="ARBA00005889"/>
    </source>
</evidence>
<keyword evidence="9" id="KW-1185">Reference proteome</keyword>
<protein>
    <recommendedName>
        <fullName evidence="7">SWIM-type domain-containing protein</fullName>
    </recommendedName>
</protein>
<dbReference type="EMBL" id="JAIWQS010000003">
    <property type="protein sequence ID" value="KAJ8770359.1"/>
    <property type="molecule type" value="Genomic_DNA"/>
</dbReference>
<evidence type="ECO:0000256" key="5">
    <source>
        <dbReference type="PROSITE-ProRule" id="PRU00325"/>
    </source>
</evidence>
<dbReference type="SMART" id="SM00575">
    <property type="entry name" value="ZnF_PMZ"/>
    <property type="match status" value="1"/>
</dbReference>
<evidence type="ECO:0000256" key="6">
    <source>
        <dbReference type="SAM" id="MobiDB-lite"/>
    </source>
</evidence>
<comment type="caution">
    <text evidence="8">The sequence shown here is derived from an EMBL/GenBank/DDBJ whole genome shotgun (WGS) entry which is preliminary data.</text>
</comment>